<feature type="transmembrane region" description="Helical" evidence="10">
    <location>
        <begin position="850"/>
        <end position="872"/>
    </location>
</feature>
<comment type="subcellular location">
    <subcellularLocation>
        <location evidence="1">Cell membrane</location>
        <topology evidence="1">Multi-pass membrane protein</topology>
    </subcellularLocation>
</comment>
<feature type="transmembrane region" description="Helical" evidence="10">
    <location>
        <begin position="31"/>
        <end position="50"/>
    </location>
</feature>
<dbReference type="FunFam" id="1.20.1560.10:FF:000066">
    <property type="entry name" value="ABC multidrug transporter (Eurofung)"/>
    <property type="match status" value="1"/>
</dbReference>
<dbReference type="CDD" id="cd03244">
    <property type="entry name" value="ABCC_MRP_domain2"/>
    <property type="match status" value="1"/>
</dbReference>
<evidence type="ECO:0000256" key="2">
    <source>
        <dbReference type="ARBA" id="ARBA00022448"/>
    </source>
</evidence>
<evidence type="ECO:0000256" key="9">
    <source>
        <dbReference type="SAM" id="MobiDB-lite"/>
    </source>
</evidence>
<dbReference type="GO" id="GO:0005886">
    <property type="term" value="C:plasma membrane"/>
    <property type="evidence" value="ECO:0007669"/>
    <property type="project" value="UniProtKB-SubCell"/>
</dbReference>
<keyword evidence="4 10" id="KW-0812">Transmembrane</keyword>
<dbReference type="SUPFAM" id="SSF90123">
    <property type="entry name" value="ABC transporter transmembrane region"/>
    <property type="match status" value="2"/>
</dbReference>
<reference evidence="13 14" key="1">
    <citation type="submission" date="2018-05" db="EMBL/GenBank/DDBJ databases">
        <title>Draft genome sequence of Scytalidium lignicola DSM 105466, a ubiquitous saprotrophic fungus.</title>
        <authorList>
            <person name="Buettner E."/>
            <person name="Gebauer A.M."/>
            <person name="Hofrichter M."/>
            <person name="Liers C."/>
            <person name="Kellner H."/>
        </authorList>
    </citation>
    <scope>NUCLEOTIDE SEQUENCE [LARGE SCALE GENOMIC DNA]</scope>
    <source>
        <strain evidence="13 14">DSM 105466</strain>
    </source>
</reference>
<feature type="domain" description="ABC transporter" evidence="11">
    <location>
        <begin position="1174"/>
        <end position="1405"/>
    </location>
</feature>
<feature type="transmembrane region" description="Helical" evidence="10">
    <location>
        <begin position="152"/>
        <end position="169"/>
    </location>
</feature>
<comment type="caution">
    <text evidence="13">The sequence shown here is derived from an EMBL/GenBank/DDBJ whole genome shotgun (WGS) entry which is preliminary data.</text>
</comment>
<feature type="domain" description="ABC transporter" evidence="11">
    <location>
        <begin position="574"/>
        <end position="801"/>
    </location>
</feature>
<feature type="region of interest" description="Disordered" evidence="9">
    <location>
        <begin position="808"/>
        <end position="835"/>
    </location>
</feature>
<feature type="compositionally biased region" description="Basic and acidic residues" evidence="9">
    <location>
        <begin position="809"/>
        <end position="835"/>
    </location>
</feature>
<feature type="transmembrane region" description="Helical" evidence="10">
    <location>
        <begin position="1111"/>
        <end position="1132"/>
    </location>
</feature>
<feature type="transmembrane region" description="Helical" evidence="10">
    <location>
        <begin position="62"/>
        <end position="80"/>
    </location>
</feature>
<evidence type="ECO:0000256" key="6">
    <source>
        <dbReference type="ARBA" id="ARBA00022840"/>
    </source>
</evidence>
<dbReference type="Gene3D" id="3.40.50.300">
    <property type="entry name" value="P-loop containing nucleotide triphosphate hydrolases"/>
    <property type="match status" value="2"/>
</dbReference>
<evidence type="ECO:0000313" key="14">
    <source>
        <dbReference type="Proteomes" id="UP000258309"/>
    </source>
</evidence>
<keyword evidence="14" id="KW-1185">Reference proteome</keyword>
<dbReference type="EMBL" id="NCSJ02000062">
    <property type="protein sequence ID" value="RFU32078.1"/>
    <property type="molecule type" value="Genomic_DNA"/>
</dbReference>
<feature type="transmembrane region" description="Helical" evidence="10">
    <location>
        <begin position="367"/>
        <end position="385"/>
    </location>
</feature>
<evidence type="ECO:0000256" key="7">
    <source>
        <dbReference type="ARBA" id="ARBA00022989"/>
    </source>
</evidence>
<dbReference type="FunFam" id="3.40.50.300:FF:000838">
    <property type="entry name" value="ABC multidrug transporter (Eurofung)"/>
    <property type="match status" value="1"/>
</dbReference>
<dbReference type="Pfam" id="PF24357">
    <property type="entry name" value="TMD0_ABC"/>
    <property type="match status" value="1"/>
</dbReference>
<dbReference type="PROSITE" id="PS50893">
    <property type="entry name" value="ABC_TRANSPORTER_2"/>
    <property type="match status" value="2"/>
</dbReference>
<proteinExistence type="predicted"/>
<keyword evidence="7 10" id="KW-1133">Transmembrane helix</keyword>
<dbReference type="Pfam" id="PF00664">
    <property type="entry name" value="ABC_membrane"/>
    <property type="match status" value="1"/>
</dbReference>
<keyword evidence="3" id="KW-1003">Cell membrane</keyword>
<dbReference type="Pfam" id="PF00005">
    <property type="entry name" value="ABC_tran"/>
    <property type="match status" value="2"/>
</dbReference>
<dbReference type="CDD" id="cd18580">
    <property type="entry name" value="ABC_6TM_ABCC_D2"/>
    <property type="match status" value="1"/>
</dbReference>
<dbReference type="InterPro" id="IPR027417">
    <property type="entry name" value="P-loop_NTPase"/>
</dbReference>
<feature type="non-terminal residue" evidence="13">
    <location>
        <position position="1407"/>
    </location>
</feature>
<protein>
    <recommendedName>
        <fullName evidence="15">ABC transporter</fullName>
    </recommendedName>
</protein>
<dbReference type="PANTHER" id="PTHR24223">
    <property type="entry name" value="ATP-BINDING CASSETTE SUB-FAMILY C"/>
    <property type="match status" value="1"/>
</dbReference>
<accession>A0A3E2HF75</accession>
<feature type="transmembrane region" description="Helical" evidence="10">
    <location>
        <begin position="92"/>
        <end position="111"/>
    </location>
</feature>
<dbReference type="FunFam" id="1.20.1560.10:FF:000055">
    <property type="entry name" value="ABC multidrug transporter (Eurofung)"/>
    <property type="match status" value="1"/>
</dbReference>
<evidence type="ECO:0000259" key="12">
    <source>
        <dbReference type="PROSITE" id="PS50929"/>
    </source>
</evidence>
<dbReference type="GO" id="GO:0016887">
    <property type="term" value="F:ATP hydrolysis activity"/>
    <property type="evidence" value="ECO:0007669"/>
    <property type="project" value="InterPro"/>
</dbReference>
<feature type="domain" description="ABC transmembrane type-1" evidence="12">
    <location>
        <begin position="329"/>
        <end position="516"/>
    </location>
</feature>
<keyword evidence="6" id="KW-0067">ATP-binding</keyword>
<feature type="transmembrane region" description="Helical" evidence="10">
    <location>
        <begin position="123"/>
        <end position="140"/>
    </location>
</feature>
<dbReference type="STRING" id="5539.A0A3E2HF75"/>
<dbReference type="InterPro" id="IPR017871">
    <property type="entry name" value="ABC_transporter-like_CS"/>
</dbReference>
<dbReference type="SMART" id="SM00382">
    <property type="entry name" value="AAA"/>
    <property type="match status" value="2"/>
</dbReference>
<dbReference type="InterPro" id="IPR050173">
    <property type="entry name" value="ABC_transporter_C-like"/>
</dbReference>
<dbReference type="InterPro" id="IPR036640">
    <property type="entry name" value="ABC1_TM_sf"/>
</dbReference>
<evidence type="ECO:0008006" key="15">
    <source>
        <dbReference type="Google" id="ProtNLM"/>
    </source>
</evidence>
<feature type="transmembrane region" description="Helical" evidence="10">
    <location>
        <begin position="892"/>
        <end position="918"/>
    </location>
</feature>
<dbReference type="InterPro" id="IPR044726">
    <property type="entry name" value="ABCC_6TM_D2"/>
</dbReference>
<evidence type="ECO:0000259" key="11">
    <source>
        <dbReference type="PROSITE" id="PS50893"/>
    </source>
</evidence>
<dbReference type="InterPro" id="IPR003439">
    <property type="entry name" value="ABC_transporter-like_ATP-bd"/>
</dbReference>
<evidence type="ECO:0000256" key="10">
    <source>
        <dbReference type="SAM" id="Phobius"/>
    </source>
</evidence>
<dbReference type="GO" id="GO:0005524">
    <property type="term" value="F:ATP binding"/>
    <property type="evidence" value="ECO:0007669"/>
    <property type="project" value="UniProtKB-KW"/>
</dbReference>
<feature type="transmembrane region" description="Helical" evidence="10">
    <location>
        <begin position="452"/>
        <end position="475"/>
    </location>
</feature>
<evidence type="ECO:0000313" key="13">
    <source>
        <dbReference type="EMBL" id="RFU32078.1"/>
    </source>
</evidence>
<feature type="domain" description="ABC transmembrane type-1" evidence="12">
    <location>
        <begin position="859"/>
        <end position="1137"/>
    </location>
</feature>
<dbReference type="OMA" id="KSIKMMG"/>
<feature type="transmembrane region" description="Helical" evidence="10">
    <location>
        <begin position="1079"/>
        <end position="1099"/>
    </location>
</feature>
<gene>
    <name evidence="13" type="ORF">B7463_g4239</name>
</gene>
<dbReference type="CDD" id="cd03250">
    <property type="entry name" value="ABCC_MRP_domain1"/>
    <property type="match status" value="1"/>
</dbReference>
<dbReference type="InterPro" id="IPR011527">
    <property type="entry name" value="ABC1_TM_dom"/>
</dbReference>
<evidence type="ECO:0000256" key="4">
    <source>
        <dbReference type="ARBA" id="ARBA00022692"/>
    </source>
</evidence>
<evidence type="ECO:0000256" key="3">
    <source>
        <dbReference type="ARBA" id="ARBA00022475"/>
    </source>
</evidence>
<dbReference type="PROSITE" id="PS50929">
    <property type="entry name" value="ABC_TM1F"/>
    <property type="match status" value="2"/>
</dbReference>
<evidence type="ECO:0000256" key="8">
    <source>
        <dbReference type="ARBA" id="ARBA00023136"/>
    </source>
</evidence>
<sequence>MATCSIQDNSFGPVIDGCRANFDFTLLFEQSIFSIGPAALLLLFAPPRFAKLLRSTKKTSRFSLAKTITCLLLLGVQLGLLTCWSMNRVTNVTVPAAVLSFLAAIAVLALSRLEDSRTVRPSSLLNIYLLISLVFDAVQVRTLYLRHDDPPILGLFTADVTLKALLLFLEGRSKRRYLKSPYNEYPPEAISGILNRSFFWWINPILATGFRKILTLDDLWKSDPALLSAPLCEQMIKSWDKYQYSGKWALVKALAYCLRWPLASIIFPRLCLIGFNYAQPFLISTAINYISEKSSEQNKTHGYGLIAATGLVYLGIAKHAGVYDESSSLTLMSTDIDRIVLSMEATCEAWARVIEISIGIWLLARQLGWVCVAPIIITVGSMYGATKIAAKIGPRQRDWIKAIQRRVGMTSSMLGSMKSVKMMGLSKILTDSLQSQRIQELEMSKKFRLMSLWRLLLSFLPPTLGPLAVFVIFSIQASTKGLDTLTASQAFSSLAIITLITDPATDLLRSLPQAAMATGCLSRIQKFLLSAPLEDYRSLPNAVPKDLVGEIMSGGGIELQSLSKNSSSEFAVSLHRCSIRPAPEAPIALHDINFEVAKGSLTMVIGVIGSGKSTLIKTIVGELPCDRGTITMTEQSTAYCSQTPWLPNSTVRNIINGYTTNDDPRWYRTVVYACAFDEDILEFPDQDDSIIGSRGITLSGGQKQRLALARAVYSRRSIIALDDVLSAVDPRTETLIVERLLGKSGLFKKLGTTVILATHAIRHLHLADTIIVLGADGRITENGSIDFLRSQSGFVSRLISHPEILQSKQDTEQRNATETSSDPKPRRETIRHEQLPDPTRQIGDISTYKYYFNSIGWKLVFINVSSAFIFALGLRFPSVWLNLYAEGYITSLPLFACIYALCAVIALGAVTLFLYSLYMKVIPKSGARLHQILLQSVMSAPQSFFDTTDSGITLNRFSQDMTLVDGNLPNSAVMCQAYLWQCLAGFALIATGSSYVALTCPLLIIAVYFLQMFYLRTSRQIRFLDLECKSPLYTHFSETLEGLSTIRSFGWQKHFIDQNLQHLDTSQRPYYLLYCIQRWFNLVLQLLVGLLATIVVALATNLTGSTSGGRLGISLSAVVTFSSSLASFIMYWTQLETSLGAITRIKGFEEGTADENREEETFVPGDEWPTRGLIELSGISASYGSNSPALSDISFTVKPGEKIGICGRTGSGKSSLLSILVRILEIDSGTVSIDGLDLQILPREIIRSRLITIPQDPFFLAGSVRLNADPTLSTTEPAIITALTKVGLWDIIEARGGLDADMTTNPLSQGQQQIFCLARAMLQTGSRILLLDEATSNVDAETDQAIQRIIREEFKHHTILTVAHRLDTILDSDKIAVLEDGRLVEFDSPGNLLARDSVFRRLKSMAG</sequence>
<dbReference type="SUPFAM" id="SSF52540">
    <property type="entry name" value="P-loop containing nucleoside triphosphate hydrolases"/>
    <property type="match status" value="2"/>
</dbReference>
<dbReference type="InterPro" id="IPR003593">
    <property type="entry name" value="AAA+_ATPase"/>
</dbReference>
<organism evidence="13 14">
    <name type="scientific">Scytalidium lignicola</name>
    <name type="common">Hyphomycete</name>
    <dbReference type="NCBI Taxonomy" id="5539"/>
    <lineage>
        <taxon>Eukaryota</taxon>
        <taxon>Fungi</taxon>
        <taxon>Dikarya</taxon>
        <taxon>Ascomycota</taxon>
        <taxon>Pezizomycotina</taxon>
        <taxon>Leotiomycetes</taxon>
        <taxon>Leotiomycetes incertae sedis</taxon>
        <taxon>Scytalidium</taxon>
    </lineage>
</organism>
<dbReference type="PANTHER" id="PTHR24223:SF399">
    <property type="entry name" value="ABC TRANSPORTER ATNG"/>
    <property type="match status" value="1"/>
</dbReference>
<dbReference type="GO" id="GO:0140359">
    <property type="term" value="F:ABC-type transporter activity"/>
    <property type="evidence" value="ECO:0007669"/>
    <property type="project" value="InterPro"/>
</dbReference>
<keyword evidence="5" id="KW-0547">Nucleotide-binding</keyword>
<dbReference type="OrthoDB" id="6500128at2759"/>
<evidence type="ECO:0000256" key="5">
    <source>
        <dbReference type="ARBA" id="ARBA00022741"/>
    </source>
</evidence>
<keyword evidence="2" id="KW-0813">Transport</keyword>
<name>A0A3E2HF75_SCYLI</name>
<evidence type="ECO:0000256" key="1">
    <source>
        <dbReference type="ARBA" id="ARBA00004651"/>
    </source>
</evidence>
<dbReference type="PROSITE" id="PS00211">
    <property type="entry name" value="ABC_TRANSPORTER_1"/>
    <property type="match status" value="1"/>
</dbReference>
<dbReference type="Proteomes" id="UP000258309">
    <property type="component" value="Unassembled WGS sequence"/>
</dbReference>
<dbReference type="Gene3D" id="1.20.1560.10">
    <property type="entry name" value="ABC transporter type 1, transmembrane domain"/>
    <property type="match status" value="2"/>
</dbReference>
<feature type="non-terminal residue" evidence="13">
    <location>
        <position position="1"/>
    </location>
</feature>
<keyword evidence="8 10" id="KW-0472">Membrane</keyword>
<dbReference type="InterPro" id="IPR056227">
    <property type="entry name" value="TMD0_ABC"/>
</dbReference>